<keyword evidence="1" id="KW-0732">Signal</keyword>
<dbReference type="Proteomes" id="UP000315344">
    <property type="component" value="Unassembled WGS sequence"/>
</dbReference>
<feature type="signal peptide" evidence="1">
    <location>
        <begin position="1"/>
        <end position="20"/>
    </location>
</feature>
<gene>
    <name evidence="2" type="ORF">DI616_07420</name>
</gene>
<dbReference type="EMBL" id="VAFL01000005">
    <property type="protein sequence ID" value="TKW66900.1"/>
    <property type="molecule type" value="Genomic_DNA"/>
</dbReference>
<organism evidence="2 3">
    <name type="scientific">Paracoccus denitrificans</name>
    <dbReference type="NCBI Taxonomy" id="266"/>
    <lineage>
        <taxon>Bacteria</taxon>
        <taxon>Pseudomonadati</taxon>
        <taxon>Pseudomonadota</taxon>
        <taxon>Alphaproteobacteria</taxon>
        <taxon>Rhodobacterales</taxon>
        <taxon>Paracoccaceae</taxon>
        <taxon>Paracoccus</taxon>
    </lineage>
</organism>
<accession>A0A533IA12</accession>
<dbReference type="Pfam" id="PF16233">
    <property type="entry name" value="DUF4893"/>
    <property type="match status" value="1"/>
</dbReference>
<evidence type="ECO:0000313" key="3">
    <source>
        <dbReference type="Proteomes" id="UP000315344"/>
    </source>
</evidence>
<sequence>MRLMSIVSALTVCLALPVYAQQAQTLEDGTPVRPDDADRMANFGLHFGGALRVALAQGTPDDVAALTQSLSGAGMPAGQALDTLQGQWKCQTIKAGEGAALIVYDNFDCRIEGTNFEKTSGSQRTRGTIHTDSERLIYLGTGFVEGSDVPAYADLPVDPLNSSGAGQIWSDIAIVEAVSDNRARLIFPDPALESQMNVIYLTR</sequence>
<reference evidence="2 3" key="1">
    <citation type="journal article" date="2017" name="Nat. Commun.">
        <title>In situ click chemistry generation of cyclooxygenase-2 inhibitors.</title>
        <authorList>
            <person name="Bhardwaj A."/>
            <person name="Kaur J."/>
            <person name="Wuest M."/>
            <person name="Wuest F."/>
        </authorList>
    </citation>
    <scope>NUCLEOTIDE SEQUENCE [LARGE SCALE GENOMIC DNA]</scope>
    <source>
        <strain evidence="2">S2_012_000_R3_94</strain>
    </source>
</reference>
<comment type="caution">
    <text evidence="2">The sequence shown here is derived from an EMBL/GenBank/DDBJ whole genome shotgun (WGS) entry which is preliminary data.</text>
</comment>
<proteinExistence type="predicted"/>
<name>A0A533IA12_PARDE</name>
<evidence type="ECO:0000256" key="1">
    <source>
        <dbReference type="SAM" id="SignalP"/>
    </source>
</evidence>
<feature type="chain" id="PRO_5022163654" evidence="1">
    <location>
        <begin position="21"/>
        <end position="203"/>
    </location>
</feature>
<dbReference type="AlphaFoldDB" id="A0A533IA12"/>
<evidence type="ECO:0000313" key="2">
    <source>
        <dbReference type="EMBL" id="TKW66900.1"/>
    </source>
</evidence>
<protein>
    <submittedName>
        <fullName evidence="2">DUF4893 domain-containing protein</fullName>
    </submittedName>
</protein>
<dbReference type="InterPro" id="IPR032609">
    <property type="entry name" value="DUF4893"/>
</dbReference>